<dbReference type="SUPFAM" id="SSF55874">
    <property type="entry name" value="ATPase domain of HSP90 chaperone/DNA topoisomerase II/histidine kinase"/>
    <property type="match status" value="1"/>
</dbReference>
<comment type="caution">
    <text evidence="11">The sequence shown here is derived from an EMBL/GenBank/DDBJ whole genome shotgun (WGS) entry which is preliminary data.</text>
</comment>
<dbReference type="RefSeq" id="WP_345720367.1">
    <property type="nucleotide sequence ID" value="NZ_BAABRU010000002.1"/>
</dbReference>
<dbReference type="Gene3D" id="1.20.5.1930">
    <property type="match status" value="1"/>
</dbReference>
<reference evidence="11 12" key="1">
    <citation type="submission" date="2024-02" db="EMBL/GenBank/DDBJ databases">
        <title>Herpetosiphon gulosus NBRC 112829.</title>
        <authorList>
            <person name="Ichikawa N."/>
            <person name="Katano-Makiyama Y."/>
            <person name="Hidaka K."/>
        </authorList>
    </citation>
    <scope>NUCLEOTIDE SEQUENCE [LARGE SCALE GENOMIC DNA]</scope>
    <source>
        <strain evidence="11 12">NBRC 112829</strain>
    </source>
</reference>
<evidence type="ECO:0000256" key="3">
    <source>
        <dbReference type="ARBA" id="ARBA00022679"/>
    </source>
</evidence>
<dbReference type="InterPro" id="IPR036890">
    <property type="entry name" value="HATPase_C_sf"/>
</dbReference>
<accession>A0ABP9WUC8</accession>
<dbReference type="Pfam" id="PF07730">
    <property type="entry name" value="HisKA_3"/>
    <property type="match status" value="1"/>
</dbReference>
<evidence type="ECO:0000256" key="8">
    <source>
        <dbReference type="ARBA" id="ARBA00023136"/>
    </source>
</evidence>
<keyword evidence="6" id="KW-1133">Transmembrane helix</keyword>
<keyword evidence="8" id="KW-0472">Membrane</keyword>
<keyword evidence="2" id="KW-1003">Cell membrane</keyword>
<dbReference type="PANTHER" id="PTHR24421">
    <property type="entry name" value="NITRATE/NITRITE SENSOR PROTEIN NARX-RELATED"/>
    <property type="match status" value="1"/>
</dbReference>
<evidence type="ECO:0000256" key="6">
    <source>
        <dbReference type="ARBA" id="ARBA00022989"/>
    </source>
</evidence>
<keyword evidence="12" id="KW-1185">Reference proteome</keyword>
<dbReference type="InterPro" id="IPR050482">
    <property type="entry name" value="Sensor_HK_TwoCompSys"/>
</dbReference>
<protein>
    <recommendedName>
        <fullName evidence="10">GAF domain-containing protein</fullName>
    </recommendedName>
</protein>
<evidence type="ECO:0000256" key="9">
    <source>
        <dbReference type="SAM" id="Coils"/>
    </source>
</evidence>
<dbReference type="Pfam" id="PF02518">
    <property type="entry name" value="HATPase_c"/>
    <property type="match status" value="1"/>
</dbReference>
<organism evidence="11 12">
    <name type="scientific">Herpetosiphon gulosus</name>
    <dbReference type="NCBI Taxonomy" id="1973496"/>
    <lineage>
        <taxon>Bacteria</taxon>
        <taxon>Bacillati</taxon>
        <taxon>Chloroflexota</taxon>
        <taxon>Chloroflexia</taxon>
        <taxon>Herpetosiphonales</taxon>
        <taxon>Herpetosiphonaceae</taxon>
        <taxon>Herpetosiphon</taxon>
    </lineage>
</organism>
<gene>
    <name evidence="11" type="ORF">Hgul01_00502</name>
</gene>
<keyword evidence="5" id="KW-0418">Kinase</keyword>
<name>A0ABP9WUC8_9CHLR</name>
<dbReference type="InterPro" id="IPR029016">
    <property type="entry name" value="GAF-like_dom_sf"/>
</dbReference>
<dbReference type="InterPro" id="IPR011712">
    <property type="entry name" value="Sig_transdc_His_kin_sub3_dim/P"/>
</dbReference>
<evidence type="ECO:0000256" key="7">
    <source>
        <dbReference type="ARBA" id="ARBA00023012"/>
    </source>
</evidence>
<evidence type="ECO:0000313" key="12">
    <source>
        <dbReference type="Proteomes" id="UP001428290"/>
    </source>
</evidence>
<feature type="coiled-coil region" evidence="9">
    <location>
        <begin position="315"/>
        <end position="342"/>
    </location>
</feature>
<dbReference type="PANTHER" id="PTHR24421:SF37">
    <property type="entry name" value="SENSOR HISTIDINE KINASE NARS"/>
    <property type="match status" value="1"/>
</dbReference>
<keyword evidence="9" id="KW-0175">Coiled coil</keyword>
<evidence type="ECO:0000259" key="10">
    <source>
        <dbReference type="SMART" id="SM00065"/>
    </source>
</evidence>
<dbReference type="Proteomes" id="UP001428290">
    <property type="component" value="Unassembled WGS sequence"/>
</dbReference>
<feature type="domain" description="GAF" evidence="10">
    <location>
        <begin position="176"/>
        <end position="323"/>
    </location>
</feature>
<evidence type="ECO:0000256" key="2">
    <source>
        <dbReference type="ARBA" id="ARBA00022475"/>
    </source>
</evidence>
<keyword evidence="4" id="KW-0812">Transmembrane</keyword>
<keyword evidence="7" id="KW-0902">Two-component regulatory system</keyword>
<dbReference type="Gene3D" id="3.30.565.10">
    <property type="entry name" value="Histidine kinase-like ATPase, C-terminal domain"/>
    <property type="match status" value="1"/>
</dbReference>
<sequence length="546" mass="61069">MPSITLDAQRWQTFSQLLTATAYQNPQDLLDSFLQRLIEFWPAQAGALLYIDPLNAPFSLEHGELPADGHEMIEQARSVFERTTGGEQDLGVYGINDELALVELTLRSGDDEVGLLHLIVSADRVSPENEGELALLLVGVAGGAADRVALLNTTRSELDEMNLLYQVSQSIASDIDLRSLLRTIIEKVTQIVDSESASLLLVDEVHKELYFETPSNNSQELRSYRMPMDQGFAGWVVTHGQGLIVDDPQNDARFYRQVDSDISHQTRNILTVPVRSRERTVGVIQAVNKRNGPFTEHDLRTLSMLANQAAISIENANLYTKLKEERDRLIRKEEEVRHQINRDLHDGPTQSVAAIAMNIEFIKKLMQAMPERVEDELNSLAALVKKTYQELRTLLFELRPLGLETQGLVATLHEYASKFRDPSGMQVRFTPGNFLGRLAPQTAAATFMIIQEAVNNARKHAKASMVWIELFQDHERHMLTAVVRDSGIGFDLKSITTSYEERGSFGLLNMGERATLAGGSCEIRSSAGEGTQIIIRVPMLVEEMDE</sequence>
<evidence type="ECO:0000256" key="1">
    <source>
        <dbReference type="ARBA" id="ARBA00004651"/>
    </source>
</evidence>
<dbReference type="InterPro" id="IPR003018">
    <property type="entry name" value="GAF"/>
</dbReference>
<dbReference type="SUPFAM" id="SSF55781">
    <property type="entry name" value="GAF domain-like"/>
    <property type="match status" value="1"/>
</dbReference>
<proteinExistence type="predicted"/>
<comment type="subcellular location">
    <subcellularLocation>
        <location evidence="1">Cell membrane</location>
        <topology evidence="1">Multi-pass membrane protein</topology>
    </subcellularLocation>
</comment>
<dbReference type="InterPro" id="IPR003594">
    <property type="entry name" value="HATPase_dom"/>
</dbReference>
<dbReference type="CDD" id="cd16917">
    <property type="entry name" value="HATPase_UhpB-NarQ-NarX-like"/>
    <property type="match status" value="1"/>
</dbReference>
<keyword evidence="3" id="KW-0808">Transferase</keyword>
<evidence type="ECO:0000256" key="5">
    <source>
        <dbReference type="ARBA" id="ARBA00022777"/>
    </source>
</evidence>
<dbReference type="Gene3D" id="3.30.450.40">
    <property type="match status" value="1"/>
</dbReference>
<dbReference type="Pfam" id="PF01590">
    <property type="entry name" value="GAF"/>
    <property type="match status" value="1"/>
</dbReference>
<dbReference type="EMBL" id="BAABRU010000002">
    <property type="protein sequence ID" value="GAA5526725.1"/>
    <property type="molecule type" value="Genomic_DNA"/>
</dbReference>
<evidence type="ECO:0000313" key="11">
    <source>
        <dbReference type="EMBL" id="GAA5526725.1"/>
    </source>
</evidence>
<dbReference type="SMART" id="SM00065">
    <property type="entry name" value="GAF"/>
    <property type="match status" value="1"/>
</dbReference>
<evidence type="ECO:0000256" key="4">
    <source>
        <dbReference type="ARBA" id="ARBA00022692"/>
    </source>
</evidence>